<evidence type="ECO:0000313" key="1">
    <source>
        <dbReference type="EMBL" id="GME48729.1"/>
    </source>
</evidence>
<comment type="caution">
    <text evidence="1">The sequence shown here is derived from an EMBL/GenBank/DDBJ whole genome shotgun (WGS) entry which is preliminary data.</text>
</comment>
<keyword evidence="2" id="KW-1185">Reference proteome</keyword>
<reference evidence="1" key="1">
    <citation type="submission" date="2024-09" db="EMBL/GenBank/DDBJ databases">
        <title>Draft Genome Sequences of Neofusicoccum parvum.</title>
        <authorList>
            <person name="Ashida A."/>
            <person name="Camagna M."/>
            <person name="Tanaka A."/>
            <person name="Takemoto D."/>
        </authorList>
    </citation>
    <scope>NUCLEOTIDE SEQUENCE</scope>
    <source>
        <strain evidence="1">PPO83</strain>
    </source>
</reference>
<proteinExistence type="predicted"/>
<evidence type="ECO:0000313" key="2">
    <source>
        <dbReference type="Proteomes" id="UP001165186"/>
    </source>
</evidence>
<name>A0ACB5SMU6_9PEZI</name>
<gene>
    <name evidence="1" type="primary">g394</name>
    <name evidence="1" type="ORF">NpPPO83_00000394</name>
</gene>
<accession>A0ACB5SMU6</accession>
<dbReference type="Proteomes" id="UP001165186">
    <property type="component" value="Unassembled WGS sequence"/>
</dbReference>
<sequence length="211" mass="21707">MLDRAALNAPQTYLEEPKYPVDNDFPEAVPTASDKQLSEPPENRIATTQRKICGCAPTLFFTLALVILLLTGAAIGGGVGSSISAKHTAAATATTTTTVTKTVAATTPTTTGTGNATAAFYFTLHASTSFTGASYNVTRPGNYTLPWRARSYVWKQQGSDCCAVFCRGGADVGYRCGETTYQTDVSGGGVDAVGVQCGAGGTVGPPGGWCG</sequence>
<dbReference type="EMBL" id="BSXG01000145">
    <property type="protein sequence ID" value="GME48729.1"/>
    <property type="molecule type" value="Genomic_DNA"/>
</dbReference>
<protein>
    <submittedName>
        <fullName evidence="1">Uncharacterized protein LTHEOB_12736</fullName>
    </submittedName>
</protein>
<organism evidence="1 2">
    <name type="scientific">Neofusicoccum parvum</name>
    <dbReference type="NCBI Taxonomy" id="310453"/>
    <lineage>
        <taxon>Eukaryota</taxon>
        <taxon>Fungi</taxon>
        <taxon>Dikarya</taxon>
        <taxon>Ascomycota</taxon>
        <taxon>Pezizomycotina</taxon>
        <taxon>Dothideomycetes</taxon>
        <taxon>Dothideomycetes incertae sedis</taxon>
        <taxon>Botryosphaeriales</taxon>
        <taxon>Botryosphaeriaceae</taxon>
        <taxon>Neofusicoccum</taxon>
    </lineage>
</organism>